<dbReference type="Proteomes" id="UP000835206">
    <property type="component" value="Chromosome 17"/>
</dbReference>
<dbReference type="GO" id="GO:0071897">
    <property type="term" value="P:DNA biosynthetic process"/>
    <property type="evidence" value="ECO:0007669"/>
    <property type="project" value="UniProtKB-ARBA"/>
</dbReference>
<evidence type="ECO:0000313" key="3">
    <source>
        <dbReference type="RefSeq" id="XP_048269628.1"/>
    </source>
</evidence>
<keyword evidence="2" id="KW-1185">Reference proteome</keyword>
<feature type="region of interest" description="Disordered" evidence="1">
    <location>
        <begin position="272"/>
        <end position="297"/>
    </location>
</feature>
<dbReference type="GeneID" id="105667086"/>
<name>A0A9C6WB06_BOMTE</name>
<dbReference type="InterPro" id="IPR021109">
    <property type="entry name" value="Peptidase_aspartic_dom_sf"/>
</dbReference>
<dbReference type="Gene3D" id="3.10.10.10">
    <property type="entry name" value="HIV Type 1 Reverse Transcriptase, subunit A, domain 1"/>
    <property type="match status" value="1"/>
</dbReference>
<feature type="compositionally biased region" description="Basic and acidic residues" evidence="1">
    <location>
        <begin position="356"/>
        <end position="374"/>
    </location>
</feature>
<reference evidence="3" key="1">
    <citation type="submission" date="2025-08" db="UniProtKB">
        <authorList>
            <consortium name="RefSeq"/>
        </authorList>
    </citation>
    <scope>IDENTIFICATION</scope>
</reference>
<feature type="region of interest" description="Disordered" evidence="1">
    <location>
        <begin position="350"/>
        <end position="374"/>
    </location>
</feature>
<accession>A0A9C6WB06</accession>
<dbReference type="KEGG" id="bter:105667086"/>
<dbReference type="InterPro" id="IPR032567">
    <property type="entry name" value="RTL1-rel"/>
</dbReference>
<dbReference type="InterPro" id="IPR043502">
    <property type="entry name" value="DNA/RNA_pol_sf"/>
</dbReference>
<dbReference type="Gene3D" id="2.40.70.10">
    <property type="entry name" value="Acid Proteases"/>
    <property type="match status" value="1"/>
</dbReference>
<feature type="region of interest" description="Disordered" evidence="1">
    <location>
        <begin position="50"/>
        <end position="73"/>
    </location>
</feature>
<dbReference type="PANTHER" id="PTHR15503:SF22">
    <property type="entry name" value="TRANSPOSON TY3-I GAG POLYPROTEIN"/>
    <property type="match status" value="1"/>
</dbReference>
<proteinExistence type="predicted"/>
<evidence type="ECO:0000313" key="2">
    <source>
        <dbReference type="Proteomes" id="UP000835206"/>
    </source>
</evidence>
<dbReference type="RefSeq" id="XP_048269628.1">
    <property type="nucleotide sequence ID" value="XM_048413671.1"/>
</dbReference>
<dbReference type="PANTHER" id="PTHR15503">
    <property type="entry name" value="LDOC1 RELATED"/>
    <property type="match status" value="1"/>
</dbReference>
<dbReference type="AlphaFoldDB" id="A0A9C6WB06"/>
<feature type="region of interest" description="Disordered" evidence="1">
    <location>
        <begin position="407"/>
        <end position="443"/>
    </location>
</feature>
<protein>
    <submittedName>
        <fullName evidence="3">Uncharacterized protein LOC105667086</fullName>
    </submittedName>
</protein>
<dbReference type="OrthoDB" id="7616938at2759"/>
<evidence type="ECO:0000256" key="1">
    <source>
        <dbReference type="SAM" id="MobiDB-lite"/>
    </source>
</evidence>
<organism evidence="2 3">
    <name type="scientific">Bombus terrestris</name>
    <name type="common">Buff-tailed bumblebee</name>
    <name type="synonym">Apis terrestris</name>
    <dbReference type="NCBI Taxonomy" id="30195"/>
    <lineage>
        <taxon>Eukaryota</taxon>
        <taxon>Metazoa</taxon>
        <taxon>Ecdysozoa</taxon>
        <taxon>Arthropoda</taxon>
        <taxon>Hexapoda</taxon>
        <taxon>Insecta</taxon>
        <taxon>Pterygota</taxon>
        <taxon>Neoptera</taxon>
        <taxon>Endopterygota</taxon>
        <taxon>Hymenoptera</taxon>
        <taxon>Apocrita</taxon>
        <taxon>Aculeata</taxon>
        <taxon>Apoidea</taxon>
        <taxon>Anthophila</taxon>
        <taxon>Apidae</taxon>
        <taxon>Bombus</taxon>
        <taxon>Bombus</taxon>
    </lineage>
</organism>
<gene>
    <name evidence="3" type="primary">LOC105667086</name>
</gene>
<sequence>MATKLESLDEDMLLTLSEKLRTWDANFRVITDMIAKMNELQNDVRELKTMREPQSPASPPATQQETVQPGGYPQPIKLKDAIESVPVFDGHRSSVFQFLRACERARNMVPRHQEPQLVKLLMNKLRGHAFLAVADTELINLNDFRNKLKDLFGPKKSLNEYKGELGTIYQRPGEDILDYMDRVRNLRLAIMDGERSEYGMISPDIQDTIDWETREAFVKGLPNEVYLCVKIAGYHTLEEAYRQAVKATQEVKQMNDRTRLQRPTFLNNYKRDNVRPLTTNNNIRNNHQDRRSVPPSQNYTKQNIITCNYCKKPGTGRCWNNYTLCSRTVGKPNTSFGGMGQATKGRIFESPKSASGHKEAGAYANKENKGSCPREIDSTIRNKEQSERNAVCKIKGTTIKYCGGTIAQPRENKNRESGISRPKGKTNTEGTDEGKPPGTGLRCGRRPLRIISIKLNDSPTTPTARIVSPDLKTKTSLLPDSGSEINIIKKPALLDSAIIDEQKQIEVRGITATSLVSLGQTVIQVAGHPVIFHVVDDSLLIDQDGILGSEFFAGCKARLDYEESHIKWGNIYIPFDTKERIIVPKRSSVTCSINIANPEIREGFIPRIEPIKGIYFGNAVVRNYKGKGYLRIINTTSRDYEFTTPTMVIKEFENLTPLPSTACNTILKTKESRSDKIIKLLRLEHLNEEERKNVEKLIRNNQDRFHIPGDTLEATGILEHRIITTDDIPVNTKQYRYPPVHREEINRQIQELLDTDIVEPSISPYNSPLWIVPKKPDSQGN</sequence>
<dbReference type="SUPFAM" id="SSF56672">
    <property type="entry name" value="DNA/RNA polymerases"/>
    <property type="match status" value="1"/>
</dbReference>
<feature type="compositionally biased region" description="Polar residues" evidence="1">
    <location>
        <begin position="276"/>
        <end position="285"/>
    </location>
</feature>